<dbReference type="OrthoDB" id="9793162at2"/>
<organism evidence="3 4">
    <name type="scientific">Dysgonomonas capnocytophagoides</name>
    <dbReference type="NCBI Taxonomy" id="45254"/>
    <lineage>
        <taxon>Bacteria</taxon>
        <taxon>Pseudomonadati</taxon>
        <taxon>Bacteroidota</taxon>
        <taxon>Bacteroidia</taxon>
        <taxon>Bacteroidales</taxon>
        <taxon>Dysgonomonadaceae</taxon>
        <taxon>Dysgonomonas</taxon>
    </lineage>
</organism>
<dbReference type="PANTHER" id="PTHR12121:SF36">
    <property type="entry name" value="ENDONUCLEASE_EXONUCLEASE_PHOSPHATASE DOMAIN-CONTAINING PROTEIN"/>
    <property type="match status" value="1"/>
</dbReference>
<dbReference type="AlphaFoldDB" id="A0A4Y8L8J8"/>
<keyword evidence="4" id="KW-1185">Reference proteome</keyword>
<keyword evidence="1" id="KW-0732">Signal</keyword>
<feature type="signal peptide" evidence="1">
    <location>
        <begin position="1"/>
        <end position="19"/>
    </location>
</feature>
<dbReference type="InterPro" id="IPR005135">
    <property type="entry name" value="Endo/exonuclease/phosphatase"/>
</dbReference>
<dbReference type="SUPFAM" id="SSF56219">
    <property type="entry name" value="DNase I-like"/>
    <property type="match status" value="1"/>
</dbReference>
<protein>
    <submittedName>
        <fullName evidence="3">Endonuclease/exonuclease/phosphatase family protein</fullName>
    </submittedName>
</protein>
<dbReference type="EMBL" id="SOML01000003">
    <property type="protein sequence ID" value="TFD97390.1"/>
    <property type="molecule type" value="Genomic_DNA"/>
</dbReference>
<name>A0A4Y8L8J8_9BACT</name>
<keyword evidence="3" id="KW-0269">Exonuclease</keyword>
<dbReference type="InterPro" id="IPR036691">
    <property type="entry name" value="Endo/exonu/phosph_ase_sf"/>
</dbReference>
<reference evidence="3 4" key="1">
    <citation type="submission" date="2019-03" db="EMBL/GenBank/DDBJ databases">
        <title>San Antonio Military Medical Center submission to MRSN (WRAIR), pending publication.</title>
        <authorList>
            <person name="Blyth D.M."/>
            <person name="Mccarthy S.L."/>
            <person name="Schall S.E."/>
            <person name="Stam J.A."/>
            <person name="Ong A.C."/>
            <person name="Mcgann P.T."/>
        </authorList>
    </citation>
    <scope>NUCLEOTIDE SEQUENCE [LARGE SCALE GENOMIC DNA]</scope>
    <source>
        <strain evidence="3 4">MRSN571793</strain>
    </source>
</reference>
<dbReference type="PANTHER" id="PTHR12121">
    <property type="entry name" value="CARBON CATABOLITE REPRESSOR PROTEIN 4"/>
    <property type="match status" value="1"/>
</dbReference>
<evidence type="ECO:0000313" key="3">
    <source>
        <dbReference type="EMBL" id="TFD97390.1"/>
    </source>
</evidence>
<dbReference type="CDD" id="cd09083">
    <property type="entry name" value="EEP-1"/>
    <property type="match status" value="1"/>
</dbReference>
<dbReference type="Pfam" id="PF03372">
    <property type="entry name" value="Exo_endo_phos"/>
    <property type="match status" value="1"/>
</dbReference>
<keyword evidence="3" id="KW-0378">Hydrolase</keyword>
<evidence type="ECO:0000259" key="2">
    <source>
        <dbReference type="Pfam" id="PF03372"/>
    </source>
</evidence>
<evidence type="ECO:0000256" key="1">
    <source>
        <dbReference type="SAM" id="SignalP"/>
    </source>
</evidence>
<dbReference type="GO" id="GO:0000175">
    <property type="term" value="F:3'-5'-RNA exonuclease activity"/>
    <property type="evidence" value="ECO:0007669"/>
    <property type="project" value="TreeGrafter"/>
</dbReference>
<gene>
    <name evidence="3" type="ORF">E2605_06915</name>
</gene>
<dbReference type="Gene3D" id="3.60.10.10">
    <property type="entry name" value="Endonuclease/exonuclease/phosphatase"/>
    <property type="match status" value="1"/>
</dbReference>
<keyword evidence="3" id="KW-0540">Nuclease</keyword>
<feature type="chain" id="PRO_5021204893" evidence="1">
    <location>
        <begin position="20"/>
        <end position="294"/>
    </location>
</feature>
<dbReference type="InterPro" id="IPR050410">
    <property type="entry name" value="CCR4/nocturin_mRNA_transcr"/>
</dbReference>
<accession>A0A4Y8L8J8</accession>
<dbReference type="Proteomes" id="UP000297861">
    <property type="component" value="Unassembled WGS sequence"/>
</dbReference>
<evidence type="ECO:0000313" key="4">
    <source>
        <dbReference type="Proteomes" id="UP000297861"/>
    </source>
</evidence>
<dbReference type="GO" id="GO:0004519">
    <property type="term" value="F:endonuclease activity"/>
    <property type="evidence" value="ECO:0007669"/>
    <property type="project" value="UniProtKB-KW"/>
</dbReference>
<proteinExistence type="predicted"/>
<keyword evidence="3" id="KW-0255">Endonuclease</keyword>
<dbReference type="STRING" id="1121485.GCA_000426485_02381"/>
<dbReference type="RefSeq" id="WP_134435915.1">
    <property type="nucleotide sequence ID" value="NZ_SOML01000003.1"/>
</dbReference>
<sequence>MKQYFITALLCVSSLLAGAQSFNVATYNLRNDNASDVGNMWVDRKPYVAKLIAYHDFDFFGTQEGLPTQLEDLRSLVPQYEYYGEGRDGHNQGEHSAIFFKTAKYTLLDKGDFWLSATPDVPSKSWDAPCCNRICTWIKLKEKESGREFYVFCAHYDYEKDYARNESSKLVLAKIKEIAGDNPAMFLGDLNGDFRTSWCRLLNDSGIIRDAYYDVKEPYANNSSYNAWGKPLAGLWQLDQDIIGNGDILDHIYFTKHFRADSWGLLTDTYSKGDNVARFPSDHFPVLVKAHWVK</sequence>
<comment type="caution">
    <text evidence="3">The sequence shown here is derived from an EMBL/GenBank/DDBJ whole genome shotgun (WGS) entry which is preliminary data.</text>
</comment>
<feature type="domain" description="Endonuclease/exonuclease/phosphatase" evidence="2">
    <location>
        <begin position="25"/>
        <end position="283"/>
    </location>
</feature>